<comment type="caution">
    <text evidence="1">The sequence shown here is derived from an EMBL/GenBank/DDBJ whole genome shotgun (WGS) entry which is preliminary data.</text>
</comment>
<reference evidence="1 2" key="1">
    <citation type="submission" date="2019-04" db="EMBL/GenBank/DDBJ databases">
        <authorList>
            <person name="Feng G."/>
            <person name="Zhang J."/>
            <person name="Zhu H."/>
        </authorList>
    </citation>
    <scope>NUCLEOTIDE SEQUENCE [LARGE SCALE GENOMIC DNA]</scope>
    <source>
        <strain evidence="1 2">9PBR-1</strain>
    </source>
</reference>
<evidence type="ECO:0000313" key="2">
    <source>
        <dbReference type="Proteomes" id="UP000298471"/>
    </source>
</evidence>
<sequence length="76" mass="8337">MITLSTTTNRVLRETTVTAKTTAGVFLCAETWSGTGARVAVQLAQHVRRSAENLERRLHIAQATSTTQARLLAERL</sequence>
<gene>
    <name evidence="1" type="ORF">E5K02_09695</name>
</gene>
<dbReference type="EMBL" id="SRMB01000001">
    <property type="protein sequence ID" value="TGE29708.1"/>
    <property type="molecule type" value="Genomic_DNA"/>
</dbReference>
<keyword evidence="2" id="KW-1185">Reference proteome</keyword>
<name>A0A4Z0QI08_9BACT</name>
<dbReference type="RefSeq" id="WP_135394417.1">
    <property type="nucleotide sequence ID" value="NZ_SRMB01000001.1"/>
</dbReference>
<organism evidence="1 2">
    <name type="scientific">Hymenobacter metallicola</name>
    <dbReference type="NCBI Taxonomy" id="2563114"/>
    <lineage>
        <taxon>Bacteria</taxon>
        <taxon>Pseudomonadati</taxon>
        <taxon>Bacteroidota</taxon>
        <taxon>Cytophagia</taxon>
        <taxon>Cytophagales</taxon>
        <taxon>Hymenobacteraceae</taxon>
        <taxon>Hymenobacter</taxon>
    </lineage>
</organism>
<dbReference type="OrthoDB" id="9892239at2"/>
<dbReference type="AlphaFoldDB" id="A0A4Z0QI08"/>
<dbReference type="Proteomes" id="UP000298471">
    <property type="component" value="Unassembled WGS sequence"/>
</dbReference>
<evidence type="ECO:0000313" key="1">
    <source>
        <dbReference type="EMBL" id="TGE29708.1"/>
    </source>
</evidence>
<protein>
    <submittedName>
        <fullName evidence="1">Uncharacterized protein</fullName>
    </submittedName>
</protein>
<proteinExistence type="predicted"/>
<accession>A0A4Z0QI08</accession>